<keyword evidence="2" id="KW-1185">Reference proteome</keyword>
<comment type="caution">
    <text evidence="1">The sequence shown here is derived from an EMBL/GenBank/DDBJ whole genome shotgun (WGS) entry which is preliminary data.</text>
</comment>
<gene>
    <name evidence="1" type="ORF">ACFSNC_26490</name>
</gene>
<dbReference type="RefSeq" id="WP_378297400.1">
    <property type="nucleotide sequence ID" value="NZ_JBHUHD010000009.1"/>
</dbReference>
<dbReference type="EMBL" id="JBHUHD010000009">
    <property type="protein sequence ID" value="MFD2143893.1"/>
    <property type="molecule type" value="Genomic_DNA"/>
</dbReference>
<evidence type="ECO:0000313" key="2">
    <source>
        <dbReference type="Proteomes" id="UP001597299"/>
    </source>
</evidence>
<sequence>MDDRERRWMQLMQAALAGDRPSYERLLREIAPAIRSVVERRLRQMGAPTAESETWCRKPCWRSI</sequence>
<accession>A0ABW4Z634</accession>
<dbReference type="Proteomes" id="UP001597299">
    <property type="component" value="Unassembled WGS sequence"/>
</dbReference>
<protein>
    <submittedName>
        <fullName evidence="1">Uncharacterized protein</fullName>
    </submittedName>
</protein>
<name>A0ABW4Z634_9HYPH</name>
<proteinExistence type="predicted"/>
<reference evidence="2" key="1">
    <citation type="journal article" date="2019" name="Int. J. Syst. Evol. Microbiol.">
        <title>The Global Catalogue of Microorganisms (GCM) 10K type strain sequencing project: providing services to taxonomists for standard genome sequencing and annotation.</title>
        <authorList>
            <consortium name="The Broad Institute Genomics Platform"/>
            <consortium name="The Broad Institute Genome Sequencing Center for Infectious Disease"/>
            <person name="Wu L."/>
            <person name="Ma J."/>
        </authorList>
    </citation>
    <scope>NUCLEOTIDE SEQUENCE [LARGE SCALE GENOMIC DNA]</scope>
    <source>
        <strain evidence="2">CCM 7435</strain>
    </source>
</reference>
<evidence type="ECO:0000313" key="1">
    <source>
        <dbReference type="EMBL" id="MFD2143893.1"/>
    </source>
</evidence>
<organism evidence="1 2">
    <name type="scientific">Ancylobacter oerskovii</name>
    <dbReference type="NCBI Taxonomy" id="459519"/>
    <lineage>
        <taxon>Bacteria</taxon>
        <taxon>Pseudomonadati</taxon>
        <taxon>Pseudomonadota</taxon>
        <taxon>Alphaproteobacteria</taxon>
        <taxon>Hyphomicrobiales</taxon>
        <taxon>Xanthobacteraceae</taxon>
        <taxon>Ancylobacter</taxon>
    </lineage>
</organism>